<dbReference type="SUPFAM" id="SSF74653">
    <property type="entry name" value="TolA/TonB C-terminal domain"/>
    <property type="match status" value="1"/>
</dbReference>
<name>A0A101HH09_9BACT</name>
<keyword evidence="3 6" id="KW-1133">Transmembrane helix</keyword>
<evidence type="ECO:0000313" key="9">
    <source>
        <dbReference type="Proteomes" id="UP000053860"/>
    </source>
</evidence>
<evidence type="ECO:0000313" key="8">
    <source>
        <dbReference type="EMBL" id="KUK76260.1"/>
    </source>
</evidence>
<dbReference type="InterPro" id="IPR037682">
    <property type="entry name" value="TonB_C"/>
</dbReference>
<dbReference type="AlphaFoldDB" id="A0A101HH09"/>
<feature type="compositionally biased region" description="Basic and acidic residues" evidence="5">
    <location>
        <begin position="99"/>
        <end position="130"/>
    </location>
</feature>
<evidence type="ECO:0000256" key="1">
    <source>
        <dbReference type="ARBA" id="ARBA00004167"/>
    </source>
</evidence>
<dbReference type="GO" id="GO:0016020">
    <property type="term" value="C:membrane"/>
    <property type="evidence" value="ECO:0007669"/>
    <property type="project" value="UniProtKB-SubCell"/>
</dbReference>
<proteinExistence type="predicted"/>
<sequence>MEITREKIGGIAGTIIFTVLLLLILLFSYFTLTAPPDEMEGIPVMFGSAEEAYGVAEPPMSEPTPLPAQQPEPPVTTPVEQLITQTSEPTIDIEAQREEAERQARLVAEQRTREEAERRRREEEARRREINQQLSGLFGESAESRGNTEGSGTQGVTSGNTTQGSPTGIGGIGSYDLSGRSLGSGGLVQPRYTVNDEGTVVVDITVDPSGNVIRAEIGKGTNTPNATLLNEALRAARSTKFNAITSMNNQKGTITYRFKLK</sequence>
<feature type="compositionally biased region" description="Pro residues" evidence="5">
    <location>
        <begin position="60"/>
        <end position="75"/>
    </location>
</feature>
<dbReference type="Proteomes" id="UP000053860">
    <property type="component" value="Unassembled WGS sequence"/>
</dbReference>
<dbReference type="InterPro" id="IPR006260">
    <property type="entry name" value="TonB/TolA_C"/>
</dbReference>
<dbReference type="EMBL" id="LGGN01000278">
    <property type="protein sequence ID" value="KUK76260.1"/>
    <property type="molecule type" value="Genomic_DNA"/>
</dbReference>
<evidence type="ECO:0000256" key="6">
    <source>
        <dbReference type="SAM" id="Phobius"/>
    </source>
</evidence>
<dbReference type="Gene3D" id="3.30.1150.10">
    <property type="match status" value="1"/>
</dbReference>
<dbReference type="Pfam" id="PF03544">
    <property type="entry name" value="TonB_C"/>
    <property type="match status" value="1"/>
</dbReference>
<evidence type="ECO:0000256" key="4">
    <source>
        <dbReference type="ARBA" id="ARBA00023136"/>
    </source>
</evidence>
<accession>A0A101HH09</accession>
<evidence type="ECO:0000256" key="3">
    <source>
        <dbReference type="ARBA" id="ARBA00022989"/>
    </source>
</evidence>
<dbReference type="NCBIfam" id="TIGR01352">
    <property type="entry name" value="tonB_Cterm"/>
    <property type="match status" value="1"/>
</dbReference>
<reference evidence="9" key="1">
    <citation type="journal article" date="2015" name="MBio">
        <title>Genome-Resolved Metagenomic Analysis Reveals Roles for Candidate Phyla and Other Microbial Community Members in Biogeochemical Transformations in Oil Reservoirs.</title>
        <authorList>
            <person name="Hu P."/>
            <person name="Tom L."/>
            <person name="Singh A."/>
            <person name="Thomas B.C."/>
            <person name="Baker B.J."/>
            <person name="Piceno Y.M."/>
            <person name="Andersen G.L."/>
            <person name="Banfield J.F."/>
        </authorList>
    </citation>
    <scope>NUCLEOTIDE SEQUENCE [LARGE SCALE GENOMIC DNA]</scope>
</reference>
<evidence type="ECO:0000256" key="2">
    <source>
        <dbReference type="ARBA" id="ARBA00022692"/>
    </source>
</evidence>
<evidence type="ECO:0000256" key="5">
    <source>
        <dbReference type="SAM" id="MobiDB-lite"/>
    </source>
</evidence>
<feature type="compositionally biased region" description="Polar residues" evidence="5">
    <location>
        <begin position="144"/>
        <end position="166"/>
    </location>
</feature>
<protein>
    <recommendedName>
        <fullName evidence="7">TonB C-terminal domain-containing protein</fullName>
    </recommendedName>
</protein>
<feature type="region of interest" description="Disordered" evidence="5">
    <location>
        <begin position="56"/>
        <end position="75"/>
    </location>
</feature>
<feature type="region of interest" description="Disordered" evidence="5">
    <location>
        <begin position="99"/>
        <end position="173"/>
    </location>
</feature>
<keyword evidence="4 6" id="KW-0472">Membrane</keyword>
<feature type="domain" description="TonB C-terminal" evidence="7">
    <location>
        <begin position="196"/>
        <end position="260"/>
    </location>
</feature>
<organism evidence="8 9">
    <name type="scientific">Proteiniphilum acetatigenes</name>
    <dbReference type="NCBI Taxonomy" id="294710"/>
    <lineage>
        <taxon>Bacteria</taxon>
        <taxon>Pseudomonadati</taxon>
        <taxon>Bacteroidota</taxon>
        <taxon>Bacteroidia</taxon>
        <taxon>Bacteroidales</taxon>
        <taxon>Dysgonomonadaceae</taxon>
        <taxon>Proteiniphilum</taxon>
    </lineage>
</organism>
<evidence type="ECO:0000259" key="7">
    <source>
        <dbReference type="Pfam" id="PF03544"/>
    </source>
</evidence>
<keyword evidence="2 6" id="KW-0812">Transmembrane</keyword>
<dbReference type="GO" id="GO:0055085">
    <property type="term" value="P:transmembrane transport"/>
    <property type="evidence" value="ECO:0007669"/>
    <property type="project" value="InterPro"/>
</dbReference>
<feature type="transmembrane region" description="Helical" evidence="6">
    <location>
        <begin position="12"/>
        <end position="32"/>
    </location>
</feature>
<gene>
    <name evidence="8" type="ORF">XD92_1287</name>
</gene>
<comment type="caution">
    <text evidence="8">The sequence shown here is derived from an EMBL/GenBank/DDBJ whole genome shotgun (WGS) entry which is preliminary data.</text>
</comment>
<comment type="subcellular location">
    <subcellularLocation>
        <location evidence="1">Membrane</location>
        <topology evidence="1">Single-pass membrane protein</topology>
    </subcellularLocation>
</comment>